<evidence type="ECO:0000313" key="3">
    <source>
        <dbReference type="Proteomes" id="UP000799770"/>
    </source>
</evidence>
<dbReference type="EMBL" id="ML977345">
    <property type="protein sequence ID" value="KAF2108917.1"/>
    <property type="molecule type" value="Genomic_DNA"/>
</dbReference>
<feature type="compositionally biased region" description="Low complexity" evidence="1">
    <location>
        <begin position="26"/>
        <end position="49"/>
    </location>
</feature>
<protein>
    <recommendedName>
        <fullName evidence="4">Pal1 cell morphology protein-domain-containing protein</fullName>
    </recommendedName>
</protein>
<dbReference type="AlphaFoldDB" id="A0A6A5YR72"/>
<reference evidence="2" key="1">
    <citation type="journal article" date="2020" name="Stud. Mycol.">
        <title>101 Dothideomycetes genomes: a test case for predicting lifestyles and emergence of pathogens.</title>
        <authorList>
            <person name="Haridas S."/>
            <person name="Albert R."/>
            <person name="Binder M."/>
            <person name="Bloem J."/>
            <person name="Labutti K."/>
            <person name="Salamov A."/>
            <person name="Andreopoulos B."/>
            <person name="Baker S."/>
            <person name="Barry K."/>
            <person name="Bills G."/>
            <person name="Bluhm B."/>
            <person name="Cannon C."/>
            <person name="Castanera R."/>
            <person name="Culley D."/>
            <person name="Daum C."/>
            <person name="Ezra D."/>
            <person name="Gonzalez J."/>
            <person name="Henrissat B."/>
            <person name="Kuo A."/>
            <person name="Liang C."/>
            <person name="Lipzen A."/>
            <person name="Lutzoni F."/>
            <person name="Magnuson J."/>
            <person name="Mondo S."/>
            <person name="Nolan M."/>
            <person name="Ohm R."/>
            <person name="Pangilinan J."/>
            <person name="Park H.-J."/>
            <person name="Ramirez L."/>
            <person name="Alfaro M."/>
            <person name="Sun H."/>
            <person name="Tritt A."/>
            <person name="Yoshinaga Y."/>
            <person name="Zwiers L.-H."/>
            <person name="Turgeon B."/>
            <person name="Goodwin S."/>
            <person name="Spatafora J."/>
            <person name="Crous P."/>
            <person name="Grigoriev I."/>
        </authorList>
    </citation>
    <scope>NUCLEOTIDE SEQUENCE</scope>
    <source>
        <strain evidence="2">CBS 627.86</strain>
    </source>
</reference>
<keyword evidence="3" id="KW-1185">Reference proteome</keyword>
<feature type="compositionally biased region" description="Polar residues" evidence="1">
    <location>
        <begin position="61"/>
        <end position="71"/>
    </location>
</feature>
<evidence type="ECO:0000313" key="2">
    <source>
        <dbReference type="EMBL" id="KAF2108917.1"/>
    </source>
</evidence>
<evidence type="ECO:0000256" key="1">
    <source>
        <dbReference type="SAM" id="MobiDB-lite"/>
    </source>
</evidence>
<sequence>MSYNNMFKSDDAYIYGHSSASKSQHRPVQQPHKHQQQQQQQSAIPSYSRPAPPPDPYRSKYNVSPLGTSKFEQPWEFSSKVRPSTSHQQPSRSKSGDSAFFYAGAREQPEHYTPSVDVKRHAAVHGKKSERQGVKGGYGMGEGWSDEARLGMVRKSEMGGGVGSGNDVDGGKKKKKRGFW</sequence>
<name>A0A6A5YR72_9PLEO</name>
<gene>
    <name evidence="2" type="ORF">BDV96DRAFT_636584</name>
</gene>
<feature type="compositionally biased region" description="Polar residues" evidence="1">
    <location>
        <begin position="81"/>
        <end position="93"/>
    </location>
</feature>
<dbReference type="Proteomes" id="UP000799770">
    <property type="component" value="Unassembled WGS sequence"/>
</dbReference>
<accession>A0A6A5YR72</accession>
<evidence type="ECO:0008006" key="4">
    <source>
        <dbReference type="Google" id="ProtNLM"/>
    </source>
</evidence>
<feature type="region of interest" description="Disordered" evidence="1">
    <location>
        <begin position="156"/>
        <end position="180"/>
    </location>
</feature>
<proteinExistence type="predicted"/>
<organism evidence="2 3">
    <name type="scientific">Lophiotrema nucula</name>
    <dbReference type="NCBI Taxonomy" id="690887"/>
    <lineage>
        <taxon>Eukaryota</taxon>
        <taxon>Fungi</taxon>
        <taxon>Dikarya</taxon>
        <taxon>Ascomycota</taxon>
        <taxon>Pezizomycotina</taxon>
        <taxon>Dothideomycetes</taxon>
        <taxon>Pleosporomycetidae</taxon>
        <taxon>Pleosporales</taxon>
        <taxon>Lophiotremataceae</taxon>
        <taxon>Lophiotrema</taxon>
    </lineage>
</organism>
<feature type="region of interest" description="Disordered" evidence="1">
    <location>
        <begin position="14"/>
        <end position="144"/>
    </location>
</feature>